<evidence type="ECO:0000256" key="3">
    <source>
        <dbReference type="ARBA" id="ARBA00022777"/>
    </source>
</evidence>
<keyword evidence="7" id="KW-1185">Reference proteome</keyword>
<dbReference type="EC" id="2.7.13.3" evidence="2"/>
<keyword evidence="3" id="KW-0418">Kinase</keyword>
<evidence type="ECO:0000259" key="5">
    <source>
        <dbReference type="PROSITE" id="PS50109"/>
    </source>
</evidence>
<comment type="catalytic activity">
    <reaction evidence="1">
        <text>ATP + protein L-histidine = ADP + protein N-phospho-L-histidine.</text>
        <dbReference type="EC" id="2.7.13.3"/>
    </reaction>
</comment>
<dbReference type="EMBL" id="LGKO01000005">
    <property type="protein sequence ID" value="KPL82744.1"/>
    <property type="molecule type" value="Genomic_DNA"/>
</dbReference>
<evidence type="ECO:0000313" key="7">
    <source>
        <dbReference type="Proteomes" id="UP000050544"/>
    </source>
</evidence>
<dbReference type="InterPro" id="IPR005467">
    <property type="entry name" value="His_kinase_dom"/>
</dbReference>
<dbReference type="STRING" id="869279.SE15_11815"/>
<dbReference type="RefSeq" id="WP_054522293.1">
    <property type="nucleotide sequence ID" value="NZ_LGKO01000005.1"/>
</dbReference>
<evidence type="ECO:0000313" key="6">
    <source>
        <dbReference type="EMBL" id="KPL82744.1"/>
    </source>
</evidence>
<keyword evidence="3" id="KW-0808">Transferase</keyword>
<dbReference type="Gene3D" id="3.30.565.10">
    <property type="entry name" value="Histidine kinase-like ATPase, C-terminal domain"/>
    <property type="match status" value="1"/>
</dbReference>
<dbReference type="InterPro" id="IPR004358">
    <property type="entry name" value="Sig_transdc_His_kin-like_C"/>
</dbReference>
<sequence length="188" mass="20718">MKELALHLLDIAENSLAAGAHHVTIKVVEDTHNDRLIMEVCDDGKGMDPEMVARVVDPFVTTRTTRKVGLGIPLLKAAAEACNGCLEIESEVGKGTCVRVSFQRSHIDRMPLGDLAGTLLTLLVGNPHVNWTFIYQVDGETYTFESQPILEILQDVPLTEPRVLAYLRQELENGISQVQKSTLLQKAT</sequence>
<dbReference type="OrthoDB" id="9797586at2"/>
<dbReference type="Proteomes" id="UP000050544">
    <property type="component" value="Unassembled WGS sequence"/>
</dbReference>
<dbReference type="InterPro" id="IPR003594">
    <property type="entry name" value="HATPase_dom"/>
</dbReference>
<dbReference type="Pfam" id="PF02518">
    <property type="entry name" value="HATPase_c"/>
    <property type="match status" value="1"/>
</dbReference>
<dbReference type="AlphaFoldDB" id="A0A0P6YCG6"/>
<dbReference type="PANTHER" id="PTHR43065">
    <property type="entry name" value="SENSOR HISTIDINE KINASE"/>
    <property type="match status" value="1"/>
</dbReference>
<gene>
    <name evidence="6" type="ORF">SE15_11815</name>
</gene>
<feature type="domain" description="Histidine kinase" evidence="5">
    <location>
        <begin position="1"/>
        <end position="106"/>
    </location>
</feature>
<dbReference type="PANTHER" id="PTHR43065:SF29">
    <property type="entry name" value="SENSOR PROTEIN KINASE FLES"/>
    <property type="match status" value="1"/>
</dbReference>
<comment type="caution">
    <text evidence="6">The sequence shown here is derived from an EMBL/GenBank/DDBJ whole genome shotgun (WGS) entry which is preliminary data.</text>
</comment>
<dbReference type="GO" id="GO:0004673">
    <property type="term" value="F:protein histidine kinase activity"/>
    <property type="evidence" value="ECO:0007669"/>
    <property type="project" value="UniProtKB-EC"/>
</dbReference>
<keyword evidence="4" id="KW-0902">Two-component regulatory system</keyword>
<dbReference type="PROSITE" id="PS50109">
    <property type="entry name" value="HIS_KIN"/>
    <property type="match status" value="1"/>
</dbReference>
<reference evidence="6 7" key="1">
    <citation type="submission" date="2015-07" db="EMBL/GenBank/DDBJ databases">
        <title>Whole genome sequence of Thermanaerothrix daxensis DSM 23592.</title>
        <authorList>
            <person name="Hemp J."/>
            <person name="Ward L.M."/>
            <person name="Pace L.A."/>
            <person name="Fischer W.W."/>
        </authorList>
    </citation>
    <scope>NUCLEOTIDE SEQUENCE [LARGE SCALE GENOMIC DNA]</scope>
    <source>
        <strain evidence="6 7">GNS-1</strain>
    </source>
</reference>
<dbReference type="SMART" id="SM00387">
    <property type="entry name" value="HATPase_c"/>
    <property type="match status" value="1"/>
</dbReference>
<organism evidence="6 7">
    <name type="scientific">Thermanaerothrix daxensis</name>
    <dbReference type="NCBI Taxonomy" id="869279"/>
    <lineage>
        <taxon>Bacteria</taxon>
        <taxon>Bacillati</taxon>
        <taxon>Chloroflexota</taxon>
        <taxon>Anaerolineae</taxon>
        <taxon>Anaerolineales</taxon>
        <taxon>Anaerolineaceae</taxon>
        <taxon>Thermanaerothrix</taxon>
    </lineage>
</organism>
<dbReference type="GO" id="GO:0000160">
    <property type="term" value="P:phosphorelay signal transduction system"/>
    <property type="evidence" value="ECO:0007669"/>
    <property type="project" value="UniProtKB-KW"/>
</dbReference>
<dbReference type="PRINTS" id="PR00344">
    <property type="entry name" value="BCTRLSENSOR"/>
</dbReference>
<dbReference type="PATRIC" id="fig|869279.4.peg.1984"/>
<evidence type="ECO:0000256" key="4">
    <source>
        <dbReference type="ARBA" id="ARBA00023012"/>
    </source>
</evidence>
<evidence type="ECO:0000256" key="2">
    <source>
        <dbReference type="ARBA" id="ARBA00012438"/>
    </source>
</evidence>
<protein>
    <recommendedName>
        <fullName evidence="2">histidine kinase</fullName>
        <ecNumber evidence="2">2.7.13.3</ecNumber>
    </recommendedName>
</protein>
<dbReference type="InterPro" id="IPR036890">
    <property type="entry name" value="HATPase_C_sf"/>
</dbReference>
<name>A0A0P6YCG6_9CHLR</name>
<evidence type="ECO:0000256" key="1">
    <source>
        <dbReference type="ARBA" id="ARBA00000085"/>
    </source>
</evidence>
<accession>A0A0P6YCG6</accession>
<dbReference type="SUPFAM" id="SSF55874">
    <property type="entry name" value="ATPase domain of HSP90 chaperone/DNA topoisomerase II/histidine kinase"/>
    <property type="match status" value="1"/>
</dbReference>
<proteinExistence type="predicted"/>